<keyword evidence="7" id="KW-0998">Cell outer membrane</keyword>
<dbReference type="EMBL" id="ALKK01000008">
    <property type="protein sequence ID" value="EJU18878.1"/>
    <property type="molecule type" value="Genomic_DNA"/>
</dbReference>
<evidence type="ECO:0000256" key="1">
    <source>
        <dbReference type="ARBA" id="ARBA00004571"/>
    </source>
</evidence>
<dbReference type="GO" id="GO:0015483">
    <property type="term" value="F:long-chain fatty acid transporting porin activity"/>
    <property type="evidence" value="ECO:0007669"/>
    <property type="project" value="TreeGrafter"/>
</dbReference>
<comment type="caution">
    <text evidence="9">The sequence shown here is derived from an EMBL/GenBank/DDBJ whole genome shotgun (WGS) entry which is preliminary data.</text>
</comment>
<keyword evidence="4" id="KW-0812">Transmembrane</keyword>
<dbReference type="InterPro" id="IPR005017">
    <property type="entry name" value="OMPP1/FadL/TodX"/>
</dbReference>
<evidence type="ECO:0000256" key="2">
    <source>
        <dbReference type="ARBA" id="ARBA00008163"/>
    </source>
</evidence>
<name>A0AAN4ATV0_9FUSO</name>
<accession>A0AAN4ATV0</accession>
<dbReference type="RefSeq" id="WP_005960316.1">
    <property type="nucleotide sequence ID" value="NZ_ALKK01000008.1"/>
</dbReference>
<feature type="signal peptide" evidence="8">
    <location>
        <begin position="1"/>
        <end position="20"/>
    </location>
</feature>
<dbReference type="AlphaFoldDB" id="A0AAN4ATV0"/>
<gene>
    <name evidence="9" type="ORF">HMPREF1127_1505</name>
</gene>
<evidence type="ECO:0000313" key="10">
    <source>
        <dbReference type="Proteomes" id="UP000003120"/>
    </source>
</evidence>
<dbReference type="Proteomes" id="UP000003120">
    <property type="component" value="Unassembled WGS sequence"/>
</dbReference>
<dbReference type="SUPFAM" id="SSF56935">
    <property type="entry name" value="Porins"/>
    <property type="match status" value="1"/>
</dbReference>
<keyword evidence="6" id="KW-0472">Membrane</keyword>
<evidence type="ECO:0000313" key="9">
    <source>
        <dbReference type="EMBL" id="EJU18878.1"/>
    </source>
</evidence>
<dbReference type="GeneID" id="75076046"/>
<keyword evidence="5 8" id="KW-0732">Signal</keyword>
<evidence type="ECO:0000256" key="3">
    <source>
        <dbReference type="ARBA" id="ARBA00022452"/>
    </source>
</evidence>
<reference evidence="9 10" key="1">
    <citation type="submission" date="2012-07" db="EMBL/GenBank/DDBJ databases">
        <authorList>
            <person name="Durkin A.S."/>
            <person name="McCorrison J."/>
            <person name="Torralba M."/>
            <person name="Gillis M."/>
            <person name="Methe B."/>
            <person name="Sutton G."/>
            <person name="Nelson K.E."/>
        </authorList>
    </citation>
    <scope>NUCLEOTIDE SEQUENCE [LARGE SCALE GENOMIC DNA]</scope>
    <source>
        <strain evidence="9 10">Fnf 1007</strain>
    </source>
</reference>
<sequence>MNLKLKCALLTGVLSMTAYGASIDHIQTYAPEYLGNQAQNGAINGVSPYYNPAGTTQLEEGLYVNGGLQIAAGHEQSEYKGKEYKAIFVQPVPNISLTKVNKKDSTYFTFSAIAGGGTLKYKHGVVGTAIIPDLVAKLNTGVLSGETTGTPIKVRVLEGTKAEGSNLYAQMTLGKAYQINDKLSLSGGIRFVRGVRTLKGHIAIDASTGNKFADKLLMGALKKPGTSLAADIDSKRTANGIGFVLGANYKVNEKWNIGMRYDSRVKLNFKAKITEKQISIPAIRGFEPIGFTSNLYYPEYKDGAKRRRDLPAILAVGTTYQVTDKWMTALSANYYFNKDAKMDGQKYNNGFEVAFGNEYKLNEKWAVLGSINYAKTGALKDSYNDIEYALDSFMLGTGVKYQYSPTLELTATVAHYFYKGEEGNIKGRVKEKANPMMQKLSNVNEQQKYKKSITAFGLGFTKKF</sequence>
<protein>
    <submittedName>
        <fullName evidence="9">Transporter, Ompp1/FadL/TodX family</fullName>
    </submittedName>
</protein>
<evidence type="ECO:0000256" key="5">
    <source>
        <dbReference type="ARBA" id="ARBA00022729"/>
    </source>
</evidence>
<proteinExistence type="inferred from homology"/>
<dbReference type="PANTHER" id="PTHR35093:SF8">
    <property type="entry name" value="OUTER MEMBRANE PROTEIN NMB0088-RELATED"/>
    <property type="match status" value="1"/>
</dbReference>
<evidence type="ECO:0000256" key="7">
    <source>
        <dbReference type="ARBA" id="ARBA00023237"/>
    </source>
</evidence>
<evidence type="ECO:0000256" key="6">
    <source>
        <dbReference type="ARBA" id="ARBA00023136"/>
    </source>
</evidence>
<dbReference type="PANTHER" id="PTHR35093">
    <property type="entry name" value="OUTER MEMBRANE PROTEIN NMB0088-RELATED"/>
    <property type="match status" value="1"/>
</dbReference>
<comment type="subcellular location">
    <subcellularLocation>
        <location evidence="1">Cell outer membrane</location>
        <topology evidence="1">Multi-pass membrane protein</topology>
    </subcellularLocation>
</comment>
<evidence type="ECO:0000256" key="4">
    <source>
        <dbReference type="ARBA" id="ARBA00022692"/>
    </source>
</evidence>
<evidence type="ECO:0000256" key="8">
    <source>
        <dbReference type="SAM" id="SignalP"/>
    </source>
</evidence>
<dbReference type="GO" id="GO:0009279">
    <property type="term" value="C:cell outer membrane"/>
    <property type="evidence" value="ECO:0007669"/>
    <property type="project" value="UniProtKB-SubCell"/>
</dbReference>
<feature type="chain" id="PRO_5042876875" evidence="8">
    <location>
        <begin position="21"/>
        <end position="464"/>
    </location>
</feature>
<comment type="similarity">
    <text evidence="2">Belongs to the OmpP1/FadL family.</text>
</comment>
<organism evidence="9 10">
    <name type="scientific">Fusobacterium necrophorum subsp. funduliforme Fnf 1007</name>
    <dbReference type="NCBI Taxonomy" id="1161424"/>
    <lineage>
        <taxon>Bacteria</taxon>
        <taxon>Fusobacteriati</taxon>
        <taxon>Fusobacteriota</taxon>
        <taxon>Fusobacteriia</taxon>
        <taxon>Fusobacteriales</taxon>
        <taxon>Fusobacteriaceae</taxon>
        <taxon>Fusobacterium</taxon>
    </lineage>
</organism>
<dbReference type="Gene3D" id="2.40.160.60">
    <property type="entry name" value="Outer membrane protein transport protein (OMPP1/FadL/TodX)"/>
    <property type="match status" value="1"/>
</dbReference>
<keyword evidence="3" id="KW-1134">Transmembrane beta strand</keyword>
<dbReference type="Pfam" id="PF03349">
    <property type="entry name" value="Toluene_X"/>
    <property type="match status" value="1"/>
</dbReference>